<keyword evidence="3" id="KW-1185">Reference proteome</keyword>
<reference evidence="2 3" key="1">
    <citation type="submission" date="2018-09" db="EMBL/GenBank/DDBJ databases">
        <authorList>
            <person name="Postec A."/>
        </authorList>
    </citation>
    <scope>NUCLEOTIDE SEQUENCE [LARGE SCALE GENOMIC DNA]</scope>
    <source>
        <strain evidence="2">70B-A</strain>
    </source>
</reference>
<evidence type="ECO:0000313" key="2">
    <source>
        <dbReference type="EMBL" id="VDN49173.1"/>
    </source>
</evidence>
<evidence type="ECO:0000313" key="3">
    <source>
        <dbReference type="Proteomes" id="UP000279029"/>
    </source>
</evidence>
<evidence type="ECO:0000256" key="1">
    <source>
        <dbReference type="SAM" id="Phobius"/>
    </source>
</evidence>
<keyword evidence="1" id="KW-0472">Membrane</keyword>
<organism evidence="2 3">
    <name type="scientific">Petrocella atlantisensis</name>
    <dbReference type="NCBI Taxonomy" id="2173034"/>
    <lineage>
        <taxon>Bacteria</taxon>
        <taxon>Bacillati</taxon>
        <taxon>Bacillota</taxon>
        <taxon>Clostridia</taxon>
        <taxon>Lachnospirales</taxon>
        <taxon>Vallitaleaceae</taxon>
        <taxon>Petrocella</taxon>
    </lineage>
</organism>
<dbReference type="RefSeq" id="WP_172596286.1">
    <property type="nucleotide sequence ID" value="NZ_LR130778.1"/>
</dbReference>
<feature type="transmembrane region" description="Helical" evidence="1">
    <location>
        <begin position="26"/>
        <end position="48"/>
    </location>
</feature>
<keyword evidence="1" id="KW-1133">Transmembrane helix</keyword>
<protein>
    <submittedName>
        <fullName evidence="2">Uncharacterized protein</fullName>
    </submittedName>
</protein>
<name>A0A3P7PGL3_9FIRM</name>
<sequence length="55" mass="6261">MKTIKAFLAIDEKYKSEVNNYGSVDGIYSVVSYVLVMVLYYVMGVVYAEHNLYLG</sequence>
<keyword evidence="1" id="KW-0812">Transmembrane</keyword>
<dbReference type="AlphaFoldDB" id="A0A3P7PGL3"/>
<gene>
    <name evidence="2" type="ORF">PATL70BA_3248</name>
</gene>
<dbReference type="KEGG" id="cbar:PATL70BA_3248"/>
<accession>A0A3P7PGL3</accession>
<dbReference type="Proteomes" id="UP000279029">
    <property type="component" value="Chromosome"/>
</dbReference>
<proteinExistence type="predicted"/>
<dbReference type="EMBL" id="LR130778">
    <property type="protein sequence ID" value="VDN49173.1"/>
    <property type="molecule type" value="Genomic_DNA"/>
</dbReference>